<comment type="caution">
    <text evidence="1">The sequence shown here is derived from an EMBL/GenBank/DDBJ whole genome shotgun (WGS) entry which is preliminary data.</text>
</comment>
<protein>
    <submittedName>
        <fullName evidence="1">Uncharacterized protein</fullName>
    </submittedName>
</protein>
<sequence length="139" mass="15755">MLSEIDAVLEPELDRAFVVELTTDVTTVECKLKDKVLVWLLEWLLDGVVLDPVLEINDVLEPDGVLELVLECVPEPEELTSECALDGCVVEWLLVWTWELEDGKLEIDDVARWLLDELLDTVAAWLDVTTVLLPLEELD</sequence>
<keyword evidence="2" id="KW-1185">Reference proteome</keyword>
<gene>
    <name evidence="1" type="ORF">IMSHALPRED_009322</name>
</gene>
<evidence type="ECO:0000313" key="1">
    <source>
        <dbReference type="EMBL" id="CAF9933349.1"/>
    </source>
</evidence>
<accession>A0A8H3FYR3</accession>
<proteinExistence type="predicted"/>
<dbReference type="AlphaFoldDB" id="A0A8H3FYR3"/>
<organism evidence="1 2">
    <name type="scientific">Imshaugia aleurites</name>
    <dbReference type="NCBI Taxonomy" id="172621"/>
    <lineage>
        <taxon>Eukaryota</taxon>
        <taxon>Fungi</taxon>
        <taxon>Dikarya</taxon>
        <taxon>Ascomycota</taxon>
        <taxon>Pezizomycotina</taxon>
        <taxon>Lecanoromycetes</taxon>
        <taxon>OSLEUM clade</taxon>
        <taxon>Lecanoromycetidae</taxon>
        <taxon>Lecanorales</taxon>
        <taxon>Lecanorineae</taxon>
        <taxon>Parmeliaceae</taxon>
        <taxon>Imshaugia</taxon>
    </lineage>
</organism>
<dbReference type="Proteomes" id="UP000664534">
    <property type="component" value="Unassembled WGS sequence"/>
</dbReference>
<reference evidence="1" key="1">
    <citation type="submission" date="2021-03" db="EMBL/GenBank/DDBJ databases">
        <authorList>
            <person name="Tagirdzhanova G."/>
        </authorList>
    </citation>
    <scope>NUCLEOTIDE SEQUENCE</scope>
</reference>
<name>A0A8H3FYR3_9LECA</name>
<evidence type="ECO:0000313" key="2">
    <source>
        <dbReference type="Proteomes" id="UP000664534"/>
    </source>
</evidence>
<dbReference type="EMBL" id="CAJPDT010000070">
    <property type="protein sequence ID" value="CAF9933349.1"/>
    <property type="molecule type" value="Genomic_DNA"/>
</dbReference>